<dbReference type="PROSITE" id="PS51257">
    <property type="entry name" value="PROKAR_LIPOPROTEIN"/>
    <property type="match status" value="1"/>
</dbReference>
<evidence type="ECO:0000313" key="3">
    <source>
        <dbReference type="Proteomes" id="UP001595604"/>
    </source>
</evidence>
<dbReference type="RefSeq" id="WP_379509408.1">
    <property type="nucleotide sequence ID" value="NZ_JBHRTQ010000007.1"/>
</dbReference>
<dbReference type="Proteomes" id="UP001595604">
    <property type="component" value="Unassembled WGS sequence"/>
</dbReference>
<feature type="compositionally biased region" description="Low complexity" evidence="1">
    <location>
        <begin position="86"/>
        <end position="96"/>
    </location>
</feature>
<proteinExistence type="predicted"/>
<dbReference type="EMBL" id="JBHRTQ010000007">
    <property type="protein sequence ID" value="MFC3174033.1"/>
    <property type="molecule type" value="Genomic_DNA"/>
</dbReference>
<name>A0ABV7IMW5_9SPHN</name>
<protein>
    <recommendedName>
        <fullName evidence="4">Lipoprotein</fullName>
    </recommendedName>
</protein>
<organism evidence="2 3">
    <name type="scientific">Novosphingobium bradum</name>
    <dbReference type="NCBI Taxonomy" id="1737444"/>
    <lineage>
        <taxon>Bacteria</taxon>
        <taxon>Pseudomonadati</taxon>
        <taxon>Pseudomonadota</taxon>
        <taxon>Alphaproteobacteria</taxon>
        <taxon>Sphingomonadales</taxon>
        <taxon>Sphingomonadaceae</taxon>
        <taxon>Novosphingobium</taxon>
    </lineage>
</organism>
<reference evidence="3" key="1">
    <citation type="journal article" date="2019" name="Int. J. Syst. Evol. Microbiol.">
        <title>The Global Catalogue of Microorganisms (GCM) 10K type strain sequencing project: providing services to taxonomists for standard genome sequencing and annotation.</title>
        <authorList>
            <consortium name="The Broad Institute Genomics Platform"/>
            <consortium name="The Broad Institute Genome Sequencing Center for Infectious Disease"/>
            <person name="Wu L."/>
            <person name="Ma J."/>
        </authorList>
    </citation>
    <scope>NUCLEOTIDE SEQUENCE [LARGE SCALE GENOMIC DNA]</scope>
    <source>
        <strain evidence="3">KCTC 42984</strain>
    </source>
</reference>
<feature type="region of interest" description="Disordered" evidence="1">
    <location>
        <begin position="49"/>
        <end position="96"/>
    </location>
</feature>
<evidence type="ECO:0000313" key="2">
    <source>
        <dbReference type="EMBL" id="MFC3174033.1"/>
    </source>
</evidence>
<comment type="caution">
    <text evidence="2">The sequence shown here is derived from an EMBL/GenBank/DDBJ whole genome shotgun (WGS) entry which is preliminary data.</text>
</comment>
<keyword evidence="3" id="KW-1185">Reference proteome</keyword>
<evidence type="ECO:0000256" key="1">
    <source>
        <dbReference type="SAM" id="MobiDB-lite"/>
    </source>
</evidence>
<feature type="compositionally biased region" description="Basic and acidic residues" evidence="1">
    <location>
        <begin position="70"/>
        <end position="85"/>
    </location>
</feature>
<gene>
    <name evidence="2" type="ORF">ACFOD9_07215</name>
</gene>
<evidence type="ECO:0008006" key="4">
    <source>
        <dbReference type="Google" id="ProtNLM"/>
    </source>
</evidence>
<accession>A0ABV7IMW5</accession>
<sequence>MNSDRKTCLGLAVLALLGGCQEDLASTGKPVAGFGEANRQTMMAQVIDPEPAYDSPVPPTSAQHAAQAAARHDADRIKQPERVRSTESPSSSSSGR</sequence>